<comment type="caution">
    <text evidence="2">The sequence shown here is derived from an EMBL/GenBank/DDBJ whole genome shotgun (WGS) entry which is preliminary data.</text>
</comment>
<evidence type="ECO:0000313" key="2">
    <source>
        <dbReference type="EMBL" id="MPC97350.1"/>
    </source>
</evidence>
<gene>
    <name evidence="2" type="ORF">E2C01_092662</name>
</gene>
<accession>A0A5B7JKV3</accession>
<dbReference type="EMBL" id="VSRR010109569">
    <property type="protein sequence ID" value="MPC97350.1"/>
    <property type="molecule type" value="Genomic_DNA"/>
</dbReference>
<sequence length="90" mass="9732">MLKTAKDNDGDIMDDDDDDDDDDDGKKQCIFYFLTILFISFTRNAASGDGSEHDSAQVSTDSQTDVLHGASLAASEASRGEPSKTQCYSN</sequence>
<feature type="region of interest" description="Disordered" evidence="1">
    <location>
        <begin position="1"/>
        <end position="23"/>
    </location>
</feature>
<organism evidence="2 3">
    <name type="scientific">Portunus trituberculatus</name>
    <name type="common">Swimming crab</name>
    <name type="synonym">Neptunus trituberculatus</name>
    <dbReference type="NCBI Taxonomy" id="210409"/>
    <lineage>
        <taxon>Eukaryota</taxon>
        <taxon>Metazoa</taxon>
        <taxon>Ecdysozoa</taxon>
        <taxon>Arthropoda</taxon>
        <taxon>Crustacea</taxon>
        <taxon>Multicrustacea</taxon>
        <taxon>Malacostraca</taxon>
        <taxon>Eumalacostraca</taxon>
        <taxon>Eucarida</taxon>
        <taxon>Decapoda</taxon>
        <taxon>Pleocyemata</taxon>
        <taxon>Brachyura</taxon>
        <taxon>Eubrachyura</taxon>
        <taxon>Portunoidea</taxon>
        <taxon>Portunidae</taxon>
        <taxon>Portuninae</taxon>
        <taxon>Portunus</taxon>
    </lineage>
</organism>
<feature type="region of interest" description="Disordered" evidence="1">
    <location>
        <begin position="46"/>
        <end position="66"/>
    </location>
</feature>
<dbReference type="Proteomes" id="UP000324222">
    <property type="component" value="Unassembled WGS sequence"/>
</dbReference>
<keyword evidence="3" id="KW-1185">Reference proteome</keyword>
<reference evidence="2 3" key="1">
    <citation type="submission" date="2019-05" db="EMBL/GenBank/DDBJ databases">
        <title>Another draft genome of Portunus trituberculatus and its Hox gene families provides insights of decapod evolution.</title>
        <authorList>
            <person name="Jeong J.-H."/>
            <person name="Song I."/>
            <person name="Kim S."/>
            <person name="Choi T."/>
            <person name="Kim D."/>
            <person name="Ryu S."/>
            <person name="Kim W."/>
        </authorList>
    </citation>
    <scope>NUCLEOTIDE SEQUENCE [LARGE SCALE GENOMIC DNA]</scope>
    <source>
        <tissue evidence="2">Muscle</tissue>
    </source>
</reference>
<feature type="compositionally biased region" description="Polar residues" evidence="1">
    <location>
        <begin position="56"/>
        <end position="65"/>
    </location>
</feature>
<evidence type="ECO:0000256" key="1">
    <source>
        <dbReference type="SAM" id="MobiDB-lite"/>
    </source>
</evidence>
<name>A0A5B7JKV3_PORTR</name>
<evidence type="ECO:0000313" key="3">
    <source>
        <dbReference type="Proteomes" id="UP000324222"/>
    </source>
</evidence>
<dbReference type="AlphaFoldDB" id="A0A5B7JKV3"/>
<protein>
    <submittedName>
        <fullName evidence="2">Uncharacterized protein</fullName>
    </submittedName>
</protein>
<proteinExistence type="predicted"/>
<feature type="compositionally biased region" description="Acidic residues" evidence="1">
    <location>
        <begin position="10"/>
        <end position="23"/>
    </location>
</feature>